<keyword evidence="3" id="KW-1185">Reference proteome</keyword>
<sequence length="487" mass="55301">ARRICYMLIDLTANGLKSALSGRESEYMSEKIKSKYHRARHEQSLAAQKCALQEIRDEYENFAQPRGSLARKPKIFIDADNVGDTKKVLKDQRLSRHGLRSSVIKNDPCVDIVKPAYFYSDKTNDAQKYLKTNVSSTKHANGPPVENYALLISGSPQQMAMLDQKYEKDDMVIVQDPYVRVEYKECGTSTDKLSSKAEASSSEQEGPTRDHDEEVMNSAVDEAEVAEDSGSRYSVDKSLYQISEYHCGGECCGSNECSMSSADLSNRANVRVNTPVDRNSIKRHLRSSRSMVAPTSQRKIGEGNERSYTIDYSHAGDRPTKRVNSGNSRRVDFRAEDRNRGHETRTQQKHEENERLYENILKTRRKRFRNESVANFCGNDVLYFTDRGGEADDENSQHGGRTCKKHDLDEKPQRENPLFEKSSDDSMFDCYDDIYEEPILKNRFKPALLRAVNWIFGGCPGATRRAALKCGEVGKEESQGLTDEWLL</sequence>
<feature type="region of interest" description="Disordered" evidence="1">
    <location>
        <begin position="310"/>
        <end position="354"/>
    </location>
</feature>
<organism evidence="2 3">
    <name type="scientific">Melipona quadrifasciata</name>
    <dbReference type="NCBI Taxonomy" id="166423"/>
    <lineage>
        <taxon>Eukaryota</taxon>
        <taxon>Metazoa</taxon>
        <taxon>Ecdysozoa</taxon>
        <taxon>Arthropoda</taxon>
        <taxon>Hexapoda</taxon>
        <taxon>Insecta</taxon>
        <taxon>Pterygota</taxon>
        <taxon>Neoptera</taxon>
        <taxon>Endopterygota</taxon>
        <taxon>Hymenoptera</taxon>
        <taxon>Apocrita</taxon>
        <taxon>Aculeata</taxon>
        <taxon>Apoidea</taxon>
        <taxon>Anthophila</taxon>
        <taxon>Apidae</taxon>
        <taxon>Melipona</taxon>
    </lineage>
</organism>
<protein>
    <submittedName>
        <fullName evidence="2">Uncharacterized protein</fullName>
    </submittedName>
</protein>
<feature type="region of interest" description="Disordered" evidence="1">
    <location>
        <begin position="388"/>
        <end position="415"/>
    </location>
</feature>
<evidence type="ECO:0000256" key="1">
    <source>
        <dbReference type="SAM" id="MobiDB-lite"/>
    </source>
</evidence>
<name>A0A0M8ZVA0_9HYME</name>
<reference evidence="2 3" key="1">
    <citation type="submission" date="2015-07" db="EMBL/GenBank/DDBJ databases">
        <title>The genome of Melipona quadrifasciata.</title>
        <authorList>
            <person name="Pan H."/>
            <person name="Kapheim K."/>
        </authorList>
    </citation>
    <scope>NUCLEOTIDE SEQUENCE [LARGE SCALE GENOMIC DNA]</scope>
    <source>
        <strain evidence="2">0111107301</strain>
        <tissue evidence="2">Whole body</tissue>
    </source>
</reference>
<accession>A0A0M8ZVA0</accession>
<dbReference type="Proteomes" id="UP000053105">
    <property type="component" value="Unassembled WGS sequence"/>
</dbReference>
<dbReference type="OrthoDB" id="7551604at2759"/>
<feature type="region of interest" description="Disordered" evidence="1">
    <location>
        <begin position="190"/>
        <end position="214"/>
    </location>
</feature>
<proteinExistence type="predicted"/>
<feature type="compositionally biased region" description="Basic and acidic residues" evidence="1">
    <location>
        <begin position="329"/>
        <end position="354"/>
    </location>
</feature>
<gene>
    <name evidence="2" type="ORF">WN51_02990</name>
</gene>
<feature type="compositionally biased region" description="Basic and acidic residues" evidence="1">
    <location>
        <begin position="405"/>
        <end position="415"/>
    </location>
</feature>
<dbReference type="AlphaFoldDB" id="A0A0M8ZVA0"/>
<evidence type="ECO:0000313" key="2">
    <source>
        <dbReference type="EMBL" id="KOX71845.1"/>
    </source>
</evidence>
<evidence type="ECO:0000313" key="3">
    <source>
        <dbReference type="Proteomes" id="UP000053105"/>
    </source>
</evidence>
<feature type="non-terminal residue" evidence="2">
    <location>
        <position position="1"/>
    </location>
</feature>
<dbReference type="EMBL" id="KQ435828">
    <property type="protein sequence ID" value="KOX71845.1"/>
    <property type="molecule type" value="Genomic_DNA"/>
</dbReference>